<gene>
    <name evidence="1" type="ORF">C9I89_03420</name>
</gene>
<reference evidence="1 2" key="1">
    <citation type="submission" date="2018-03" db="EMBL/GenBank/DDBJ databases">
        <title>Whole genome sequencing of Histamine producing bacteria.</title>
        <authorList>
            <person name="Butler K."/>
        </authorList>
    </citation>
    <scope>NUCLEOTIDE SEQUENCE [LARGE SCALE GENOMIC DNA]</scope>
    <source>
        <strain evidence="1 2">DSM 16190</strain>
    </source>
</reference>
<comment type="caution">
    <text evidence="1">The sequence shown here is derived from an EMBL/GenBank/DDBJ whole genome shotgun (WGS) entry which is preliminary data.</text>
</comment>
<keyword evidence="2" id="KW-1185">Reference proteome</keyword>
<evidence type="ECO:0000313" key="2">
    <source>
        <dbReference type="Proteomes" id="UP000240904"/>
    </source>
</evidence>
<sequence>MKDHDVFIQLNDAILLHFESFSFWERAFLSDIQYKMMHEHQISSKQKLLTIKILGKNTNARS</sequence>
<name>A0A2T3N2J7_9GAMM</name>
<accession>A0A2T3N2J7</accession>
<protein>
    <submittedName>
        <fullName evidence="1">Uncharacterized protein</fullName>
    </submittedName>
</protein>
<dbReference type="Proteomes" id="UP000240904">
    <property type="component" value="Unassembled WGS sequence"/>
</dbReference>
<dbReference type="EMBL" id="PYMC01000002">
    <property type="protein sequence ID" value="PSW06600.1"/>
    <property type="molecule type" value="Genomic_DNA"/>
</dbReference>
<dbReference type="AlphaFoldDB" id="A0A2T3N2J7"/>
<proteinExistence type="predicted"/>
<organism evidence="1 2">
    <name type="scientific">Photobacterium lipolyticum</name>
    <dbReference type="NCBI Taxonomy" id="266810"/>
    <lineage>
        <taxon>Bacteria</taxon>
        <taxon>Pseudomonadati</taxon>
        <taxon>Pseudomonadota</taxon>
        <taxon>Gammaproteobacteria</taxon>
        <taxon>Vibrionales</taxon>
        <taxon>Vibrionaceae</taxon>
        <taxon>Photobacterium</taxon>
    </lineage>
</organism>
<evidence type="ECO:0000313" key="1">
    <source>
        <dbReference type="EMBL" id="PSW06600.1"/>
    </source>
</evidence>